<feature type="region of interest" description="Disordered" evidence="2">
    <location>
        <begin position="133"/>
        <end position="198"/>
    </location>
</feature>
<keyword evidence="5" id="KW-1185">Reference proteome</keyword>
<evidence type="ECO:0000313" key="4">
    <source>
        <dbReference type="EMBL" id="SLM95251.1"/>
    </source>
</evidence>
<dbReference type="EMBL" id="FWFG01000108">
    <property type="protein sequence ID" value="SLM95251.1"/>
    <property type="molecule type" value="Genomic_DNA"/>
</dbReference>
<dbReference type="OrthoDB" id="4424518at2"/>
<evidence type="ECO:0000256" key="1">
    <source>
        <dbReference type="ARBA" id="ARBA00022729"/>
    </source>
</evidence>
<keyword evidence="3" id="KW-1133">Transmembrane helix</keyword>
<sequence>MSQPPQFPADGSADQPPQWGSAPEPSADGYSSAPYGQPSADAYGQQPSANAYGQPSANSYGAAPASPYGQASPNGYGQPVGAMGGYNAAGGPMQPPAKKNRWWIWACLGCAVLALLGLLGGCGILLVRGGGGGDTDPTTTATSSASDPTTSDAPTTDTPTTTDPTTSAGPVAGDAGTKDNPFPIGGGPATISTSDGGKADIVLGTPNWDAQAAVEQAHPYSTPPDAGNVYVVVPVTVTYHGTGTLTPWIESSVSFSADNGQVYDTTSAIALAPRPEIEANDITDGGSVEYDVILQVPADQVQKGVFVVEPLFNINNEQYFFAPA</sequence>
<reference evidence="4 5" key="1">
    <citation type="submission" date="2017-02" db="EMBL/GenBank/DDBJ databases">
        <authorList>
            <person name="Peterson S.W."/>
        </authorList>
    </citation>
    <scope>NUCLEOTIDE SEQUENCE [LARGE SCALE GENOMIC DNA]</scope>
    <source>
        <strain evidence="4 5">CIP104813</strain>
    </source>
</reference>
<dbReference type="RefSeq" id="WP_087105083.1">
    <property type="nucleotide sequence ID" value="NZ_FWFG01000108.1"/>
</dbReference>
<feature type="region of interest" description="Disordered" evidence="2">
    <location>
        <begin position="1"/>
        <end position="65"/>
    </location>
</feature>
<evidence type="ECO:0000313" key="5">
    <source>
        <dbReference type="Proteomes" id="UP000195981"/>
    </source>
</evidence>
<dbReference type="InterPro" id="IPR029050">
    <property type="entry name" value="Immunoprotect_excell_Ig-like"/>
</dbReference>
<accession>A0A1X6X7N3</accession>
<evidence type="ECO:0008006" key="6">
    <source>
        <dbReference type="Google" id="ProtNLM"/>
    </source>
</evidence>
<evidence type="ECO:0000256" key="2">
    <source>
        <dbReference type="SAM" id="MobiDB-lite"/>
    </source>
</evidence>
<organism evidence="4 5">
    <name type="scientific">Brachybacterium nesterenkovii</name>
    <dbReference type="NCBI Taxonomy" id="47847"/>
    <lineage>
        <taxon>Bacteria</taxon>
        <taxon>Bacillati</taxon>
        <taxon>Actinomycetota</taxon>
        <taxon>Actinomycetes</taxon>
        <taxon>Micrococcales</taxon>
        <taxon>Dermabacteraceae</taxon>
        <taxon>Brachybacterium</taxon>
    </lineage>
</organism>
<gene>
    <name evidence="4" type="ORF">FM110_12505</name>
</gene>
<dbReference type="Proteomes" id="UP000195981">
    <property type="component" value="Unassembled WGS sequence"/>
</dbReference>
<feature type="compositionally biased region" description="Low complexity" evidence="2">
    <location>
        <begin position="135"/>
        <end position="170"/>
    </location>
</feature>
<keyword evidence="3" id="KW-0812">Transmembrane</keyword>
<feature type="compositionally biased region" description="Polar residues" evidence="2">
    <location>
        <begin position="45"/>
        <end position="59"/>
    </location>
</feature>
<feature type="transmembrane region" description="Helical" evidence="3">
    <location>
        <begin position="102"/>
        <end position="127"/>
    </location>
</feature>
<evidence type="ECO:0000256" key="3">
    <source>
        <dbReference type="SAM" id="Phobius"/>
    </source>
</evidence>
<keyword evidence="3" id="KW-0472">Membrane</keyword>
<keyword evidence="1" id="KW-0732">Signal</keyword>
<proteinExistence type="predicted"/>
<name>A0A1X6X7N3_9MICO</name>
<protein>
    <recommendedName>
        <fullName evidence="6">DUF4352 domain-containing protein</fullName>
    </recommendedName>
</protein>
<dbReference type="Gene3D" id="2.60.40.1240">
    <property type="match status" value="1"/>
</dbReference>
<dbReference type="AlphaFoldDB" id="A0A1X6X7N3"/>